<dbReference type="RefSeq" id="WP_230368566.1">
    <property type="nucleotide sequence ID" value="NZ_JAJALK010000039.1"/>
</dbReference>
<protein>
    <submittedName>
        <fullName evidence="1">Uncharacterized protein</fullName>
    </submittedName>
</protein>
<accession>A0AAJ1TYV7</accession>
<sequence>MIVFTISVDPSCKSHVYRIADGLEAEGLRDVKIFPKFNEIVGHARVGIEPALASVEGVQTVRWSQEFMLRGEHP</sequence>
<comment type="caution">
    <text evidence="1">The sequence shown here is derived from an EMBL/GenBank/DDBJ whole genome shotgun (WGS) entry which is preliminary data.</text>
</comment>
<evidence type="ECO:0000313" key="2">
    <source>
        <dbReference type="Proteomes" id="UP001223420"/>
    </source>
</evidence>
<reference evidence="1" key="1">
    <citation type="submission" date="2023-07" db="EMBL/GenBank/DDBJ databases">
        <title>Genomic Encyclopedia of Type Strains, Phase IV (KMG-IV): sequencing the most valuable type-strain genomes for metagenomic binning, comparative biology and taxonomic classification.</title>
        <authorList>
            <person name="Goeker M."/>
        </authorList>
    </citation>
    <scope>NUCLEOTIDE SEQUENCE</scope>
    <source>
        <strain evidence="1">DSM 19569</strain>
    </source>
</reference>
<dbReference type="AlphaFoldDB" id="A0AAJ1TYV7"/>
<name>A0AAJ1TYV7_9HYPH</name>
<proteinExistence type="predicted"/>
<dbReference type="Proteomes" id="UP001223420">
    <property type="component" value="Unassembled WGS sequence"/>
</dbReference>
<gene>
    <name evidence="1" type="ORF">QO001_006465</name>
</gene>
<evidence type="ECO:0000313" key="1">
    <source>
        <dbReference type="EMBL" id="MDQ0547506.1"/>
    </source>
</evidence>
<dbReference type="EMBL" id="JAUSWL010000028">
    <property type="protein sequence ID" value="MDQ0547506.1"/>
    <property type="molecule type" value="Genomic_DNA"/>
</dbReference>
<organism evidence="1 2">
    <name type="scientific">Methylobacterium brachiatum</name>
    <dbReference type="NCBI Taxonomy" id="269660"/>
    <lineage>
        <taxon>Bacteria</taxon>
        <taxon>Pseudomonadati</taxon>
        <taxon>Pseudomonadota</taxon>
        <taxon>Alphaproteobacteria</taxon>
        <taxon>Hyphomicrobiales</taxon>
        <taxon>Methylobacteriaceae</taxon>
        <taxon>Methylobacterium</taxon>
    </lineage>
</organism>